<accession>A0A5R9BRW4</accession>
<comment type="caution">
    <text evidence="16">The sequence shown here is derived from an EMBL/GenBank/DDBJ whole genome shotgun (WGS) entry which is preliminary data.</text>
</comment>
<dbReference type="PANTHER" id="PTHR32309:SF13">
    <property type="entry name" value="FERRIC ENTEROBACTIN TRANSPORT PROTEIN FEPE"/>
    <property type="match status" value="1"/>
</dbReference>
<dbReference type="InterPro" id="IPR050445">
    <property type="entry name" value="Bact_polysacc_biosynth/exp"/>
</dbReference>
<gene>
    <name evidence="16" type="ORF">FEZ51_09560</name>
</gene>
<evidence type="ECO:0000256" key="4">
    <source>
        <dbReference type="ARBA" id="ARBA00020739"/>
    </source>
</evidence>
<dbReference type="AlphaFoldDB" id="A0A5R9BRW4"/>
<evidence type="ECO:0000256" key="3">
    <source>
        <dbReference type="ARBA" id="ARBA00006683"/>
    </source>
</evidence>
<dbReference type="Proteomes" id="UP000305541">
    <property type="component" value="Unassembled WGS sequence"/>
</dbReference>
<keyword evidence="7" id="KW-0972">Capsule biogenesis/degradation</keyword>
<evidence type="ECO:0000256" key="2">
    <source>
        <dbReference type="ARBA" id="ARBA00005132"/>
    </source>
</evidence>
<dbReference type="Pfam" id="PF02706">
    <property type="entry name" value="Wzz"/>
    <property type="match status" value="1"/>
</dbReference>
<reference evidence="16 17" key="1">
    <citation type="submission" date="2019-05" db="EMBL/GenBank/DDBJ databases">
        <title>The metagenome of a microbial culture collection derived from dairy environment covers the genomic content of the human microbiome.</title>
        <authorList>
            <person name="Roder T."/>
            <person name="Wuthrich D."/>
            <person name="Sattari Z."/>
            <person name="Von Ah U."/>
            <person name="Bar C."/>
            <person name="Ronchi F."/>
            <person name="Macpherson A.J."/>
            <person name="Ganal-Vonarburg S.C."/>
            <person name="Bruggmann R."/>
            <person name="Vergeres G."/>
        </authorList>
    </citation>
    <scope>NUCLEOTIDE SEQUENCE [LARGE SCALE GENOMIC DNA]</scope>
    <source>
        <strain evidence="16 17">FAM 18815</strain>
    </source>
</reference>
<dbReference type="PANTHER" id="PTHR32309">
    <property type="entry name" value="TYROSINE-PROTEIN KINASE"/>
    <property type="match status" value="1"/>
</dbReference>
<keyword evidence="8 13" id="KW-1133">Transmembrane helix</keyword>
<evidence type="ECO:0000256" key="5">
    <source>
        <dbReference type="ARBA" id="ARBA00022475"/>
    </source>
</evidence>
<evidence type="ECO:0000256" key="13">
    <source>
        <dbReference type="SAM" id="Phobius"/>
    </source>
</evidence>
<comment type="pathway">
    <text evidence="2">Capsule biogenesis; capsule polysaccharide biosynthesis.</text>
</comment>
<dbReference type="GO" id="GO:0004713">
    <property type="term" value="F:protein tyrosine kinase activity"/>
    <property type="evidence" value="ECO:0007669"/>
    <property type="project" value="TreeGrafter"/>
</dbReference>
<dbReference type="EMBL" id="VBTH01000025">
    <property type="protein sequence ID" value="TLQ03375.1"/>
    <property type="molecule type" value="Genomic_DNA"/>
</dbReference>
<organism evidence="16 17">
    <name type="scientific">Pediococcus stilesii</name>
    <dbReference type="NCBI Taxonomy" id="331679"/>
    <lineage>
        <taxon>Bacteria</taxon>
        <taxon>Bacillati</taxon>
        <taxon>Bacillota</taxon>
        <taxon>Bacilli</taxon>
        <taxon>Lactobacillales</taxon>
        <taxon>Lactobacillaceae</taxon>
        <taxon>Pediococcus</taxon>
    </lineage>
</organism>
<keyword evidence="9 13" id="KW-0472">Membrane</keyword>
<dbReference type="InterPro" id="IPR003856">
    <property type="entry name" value="LPS_length_determ_N"/>
</dbReference>
<evidence type="ECO:0000256" key="10">
    <source>
        <dbReference type="ARBA" id="ARBA00023169"/>
    </source>
</evidence>
<dbReference type="GO" id="GO:0000271">
    <property type="term" value="P:polysaccharide biosynthetic process"/>
    <property type="evidence" value="ECO:0007669"/>
    <property type="project" value="UniProtKB-KW"/>
</dbReference>
<comment type="function">
    <text evidence="11">Required for CpsD phosphorylation. Involved in the regulation of capsular polysaccharide biosynthesis. May be part of a complex that directs the coordinated polymerization and export to the cell surface of the capsular polysaccharide.</text>
</comment>
<evidence type="ECO:0000259" key="14">
    <source>
        <dbReference type="Pfam" id="PF02706"/>
    </source>
</evidence>
<dbReference type="InterPro" id="IPR032807">
    <property type="entry name" value="GNVR"/>
</dbReference>
<proteinExistence type="inferred from homology"/>
<keyword evidence="5" id="KW-1003">Cell membrane</keyword>
<feature type="region of interest" description="Disordered" evidence="12">
    <location>
        <begin position="238"/>
        <end position="260"/>
    </location>
</feature>
<protein>
    <recommendedName>
        <fullName evidence="4">Capsular polysaccharide biosynthesis protein CpsC</fullName>
    </recommendedName>
</protein>
<sequence>MESAETQQISIGQILAILRKHMGLIFASTFIITLLAALMTFFVMTPKYSATTQILVNRKLSADMAGAQYQQAQADVQMISTYKDIITSPTVLRDVNTKLEGQPGYRDGIDNLKSSIAINSQQNSQVFSITAKSTNPETAAKIANETATTFKNKVVKIMSINNVSIVSKATADDQPVSPRTKLNIAAGIVIGLLLGIGLAFLRELSDRTVTSEEFLTEELGLKGLGIISEIDDRDIRRKISPKIANPSNDDDTESRMRRRV</sequence>
<name>A0A5R9BRW4_9LACO</name>
<comment type="subcellular location">
    <subcellularLocation>
        <location evidence="1">Cell membrane</location>
        <topology evidence="1">Multi-pass membrane protein</topology>
    </subcellularLocation>
</comment>
<evidence type="ECO:0000256" key="12">
    <source>
        <dbReference type="SAM" id="MobiDB-lite"/>
    </source>
</evidence>
<feature type="transmembrane region" description="Helical" evidence="13">
    <location>
        <begin position="21"/>
        <end position="44"/>
    </location>
</feature>
<evidence type="ECO:0000259" key="15">
    <source>
        <dbReference type="Pfam" id="PF13807"/>
    </source>
</evidence>
<evidence type="ECO:0000256" key="1">
    <source>
        <dbReference type="ARBA" id="ARBA00004651"/>
    </source>
</evidence>
<keyword evidence="6 13" id="KW-0812">Transmembrane</keyword>
<evidence type="ECO:0000313" key="17">
    <source>
        <dbReference type="Proteomes" id="UP000305541"/>
    </source>
</evidence>
<feature type="domain" description="Polysaccharide chain length determinant N-terminal" evidence="14">
    <location>
        <begin position="8"/>
        <end position="97"/>
    </location>
</feature>
<dbReference type="GO" id="GO:0005886">
    <property type="term" value="C:plasma membrane"/>
    <property type="evidence" value="ECO:0007669"/>
    <property type="project" value="UniProtKB-SubCell"/>
</dbReference>
<feature type="transmembrane region" description="Helical" evidence="13">
    <location>
        <begin position="182"/>
        <end position="201"/>
    </location>
</feature>
<dbReference type="Pfam" id="PF13807">
    <property type="entry name" value="GNVR"/>
    <property type="match status" value="1"/>
</dbReference>
<dbReference type="RefSeq" id="WP_138474893.1">
    <property type="nucleotide sequence ID" value="NZ_VBTH01000025.1"/>
</dbReference>
<dbReference type="OrthoDB" id="2360475at2"/>
<evidence type="ECO:0000256" key="6">
    <source>
        <dbReference type="ARBA" id="ARBA00022692"/>
    </source>
</evidence>
<evidence type="ECO:0000256" key="9">
    <source>
        <dbReference type="ARBA" id="ARBA00023136"/>
    </source>
</evidence>
<keyword evidence="10" id="KW-0270">Exopolysaccharide synthesis</keyword>
<comment type="similarity">
    <text evidence="3">Belongs to the CpsC/CapA family.</text>
</comment>
<feature type="domain" description="Tyrosine-protein kinase G-rich" evidence="15">
    <location>
        <begin position="151"/>
        <end position="203"/>
    </location>
</feature>
<evidence type="ECO:0000256" key="8">
    <source>
        <dbReference type="ARBA" id="ARBA00022989"/>
    </source>
</evidence>
<evidence type="ECO:0000256" key="7">
    <source>
        <dbReference type="ARBA" id="ARBA00022903"/>
    </source>
</evidence>
<evidence type="ECO:0000313" key="16">
    <source>
        <dbReference type="EMBL" id="TLQ03375.1"/>
    </source>
</evidence>
<evidence type="ECO:0000256" key="11">
    <source>
        <dbReference type="ARBA" id="ARBA00045736"/>
    </source>
</evidence>